<protein>
    <submittedName>
        <fullName evidence="2">Uncharacterized protein</fullName>
    </submittedName>
</protein>
<organism evidence="2 3">
    <name type="scientific">Ensete ventricosum</name>
    <name type="common">Abyssinian banana</name>
    <name type="synonym">Musa ensete</name>
    <dbReference type="NCBI Taxonomy" id="4639"/>
    <lineage>
        <taxon>Eukaryota</taxon>
        <taxon>Viridiplantae</taxon>
        <taxon>Streptophyta</taxon>
        <taxon>Embryophyta</taxon>
        <taxon>Tracheophyta</taxon>
        <taxon>Spermatophyta</taxon>
        <taxon>Magnoliopsida</taxon>
        <taxon>Liliopsida</taxon>
        <taxon>Zingiberales</taxon>
        <taxon>Musaceae</taxon>
        <taxon>Ensete</taxon>
    </lineage>
</organism>
<evidence type="ECO:0000256" key="1">
    <source>
        <dbReference type="SAM" id="MobiDB-lite"/>
    </source>
</evidence>
<dbReference type="Proteomes" id="UP000287651">
    <property type="component" value="Unassembled WGS sequence"/>
</dbReference>
<dbReference type="AlphaFoldDB" id="A0A427A7J6"/>
<comment type="caution">
    <text evidence="2">The sequence shown here is derived from an EMBL/GenBank/DDBJ whole genome shotgun (WGS) entry which is preliminary data.</text>
</comment>
<evidence type="ECO:0000313" key="2">
    <source>
        <dbReference type="EMBL" id="RRT72141.1"/>
    </source>
</evidence>
<evidence type="ECO:0000313" key="3">
    <source>
        <dbReference type="Proteomes" id="UP000287651"/>
    </source>
</evidence>
<name>A0A427A7J6_ENSVE</name>
<reference evidence="2 3" key="1">
    <citation type="journal article" date="2014" name="Agronomy (Basel)">
        <title>A Draft Genome Sequence for Ensete ventricosum, the Drought-Tolerant Tree Against Hunger.</title>
        <authorList>
            <person name="Harrison J."/>
            <person name="Moore K.A."/>
            <person name="Paszkiewicz K."/>
            <person name="Jones T."/>
            <person name="Grant M."/>
            <person name="Ambacheew D."/>
            <person name="Muzemil S."/>
            <person name="Studholme D.J."/>
        </authorList>
    </citation>
    <scope>NUCLEOTIDE SEQUENCE [LARGE SCALE GENOMIC DNA]</scope>
</reference>
<feature type="region of interest" description="Disordered" evidence="1">
    <location>
        <begin position="1"/>
        <end position="54"/>
    </location>
</feature>
<proteinExistence type="predicted"/>
<sequence length="143" mass="16334">MTSHRSFSPHGERFLPLEKPTRGEETCPRSLAKMPTRPSKPARREEMSFSSPRDRWSLFSPRSPAEASSPYGRWIGIIVGERRWISRFSLFFSFFFLLPRLISPNSGRQRSKSTITGRFRATGMYRPVLAVPIGIADLDSINS</sequence>
<gene>
    <name evidence="2" type="ORF">B296_00004556</name>
</gene>
<accession>A0A427A7J6</accession>
<feature type="compositionally biased region" description="Basic and acidic residues" evidence="1">
    <location>
        <begin position="10"/>
        <end position="27"/>
    </location>
</feature>
<dbReference type="EMBL" id="AMZH03003499">
    <property type="protein sequence ID" value="RRT72141.1"/>
    <property type="molecule type" value="Genomic_DNA"/>
</dbReference>
<feature type="compositionally biased region" description="Basic and acidic residues" evidence="1">
    <location>
        <begin position="42"/>
        <end position="54"/>
    </location>
</feature>